<evidence type="ECO:0000256" key="3">
    <source>
        <dbReference type="ARBA" id="ARBA00022525"/>
    </source>
</evidence>
<dbReference type="Pfam" id="PF12708">
    <property type="entry name" value="Pect-lyase_RHGA_epim"/>
    <property type="match status" value="1"/>
</dbReference>
<proteinExistence type="predicted"/>
<name>A0AA86RWE6_9FABA</name>
<dbReference type="Gene3D" id="2.160.20.10">
    <property type="entry name" value="Single-stranded right-handed beta-helix, Pectin lyase-like"/>
    <property type="match status" value="1"/>
</dbReference>
<reference evidence="6" key="1">
    <citation type="submission" date="2023-10" db="EMBL/GenBank/DDBJ databases">
        <authorList>
            <person name="Domelevo Entfellner J.-B."/>
        </authorList>
    </citation>
    <scope>NUCLEOTIDE SEQUENCE</scope>
</reference>
<dbReference type="EMBL" id="OY731398">
    <property type="protein sequence ID" value="CAJ1870353.1"/>
    <property type="molecule type" value="Genomic_DNA"/>
</dbReference>
<evidence type="ECO:0000313" key="7">
    <source>
        <dbReference type="Proteomes" id="UP001189624"/>
    </source>
</evidence>
<gene>
    <name evidence="6" type="ORF">AYBTSS11_LOCUS2411</name>
</gene>
<keyword evidence="2" id="KW-0134">Cell wall</keyword>
<dbReference type="Proteomes" id="UP001189624">
    <property type="component" value="Chromosome 1"/>
</dbReference>
<keyword evidence="4" id="KW-0961">Cell wall biogenesis/degradation</keyword>
<accession>A0AA86RWE6</accession>
<dbReference type="InterPro" id="IPR012334">
    <property type="entry name" value="Pectin_lyas_fold"/>
</dbReference>
<keyword evidence="7" id="KW-1185">Reference proteome</keyword>
<keyword evidence="3" id="KW-0964">Secreted</keyword>
<evidence type="ECO:0000259" key="5">
    <source>
        <dbReference type="Pfam" id="PF12708"/>
    </source>
</evidence>
<sequence>MANLTVIQKGGNGFQCSVFCCLLLLYLRLLAQIRCTVFNVKSFGAVGDGVSDDTEAFKLAWDAACHAEESGTVLVPDGHVFMIQSTIFTGPCNSALSFKFSVPIFL</sequence>
<dbReference type="Gramene" id="rna-AYBTSS11_LOCUS2411">
    <property type="protein sequence ID" value="CAJ1870353.1"/>
    <property type="gene ID" value="gene-AYBTSS11_LOCUS2411"/>
</dbReference>
<dbReference type="SUPFAM" id="SSF51126">
    <property type="entry name" value="Pectin lyase-like"/>
    <property type="match status" value="1"/>
</dbReference>
<comment type="subcellular location">
    <subcellularLocation>
        <location evidence="1">Secreted</location>
        <location evidence="1">Cell wall</location>
    </subcellularLocation>
</comment>
<evidence type="ECO:0000313" key="6">
    <source>
        <dbReference type="EMBL" id="CAJ1870353.1"/>
    </source>
</evidence>
<feature type="domain" description="Rhamnogalacturonase A/B/Epimerase-like pectate lyase" evidence="5">
    <location>
        <begin position="38"/>
        <end position="87"/>
    </location>
</feature>
<organism evidence="6 7">
    <name type="scientific">Sphenostylis stenocarpa</name>
    <dbReference type="NCBI Taxonomy" id="92480"/>
    <lineage>
        <taxon>Eukaryota</taxon>
        <taxon>Viridiplantae</taxon>
        <taxon>Streptophyta</taxon>
        <taxon>Embryophyta</taxon>
        <taxon>Tracheophyta</taxon>
        <taxon>Spermatophyta</taxon>
        <taxon>Magnoliopsida</taxon>
        <taxon>eudicotyledons</taxon>
        <taxon>Gunneridae</taxon>
        <taxon>Pentapetalae</taxon>
        <taxon>rosids</taxon>
        <taxon>fabids</taxon>
        <taxon>Fabales</taxon>
        <taxon>Fabaceae</taxon>
        <taxon>Papilionoideae</taxon>
        <taxon>50 kb inversion clade</taxon>
        <taxon>NPAAA clade</taxon>
        <taxon>indigoferoid/millettioid clade</taxon>
        <taxon>Phaseoleae</taxon>
        <taxon>Sphenostylis</taxon>
    </lineage>
</organism>
<evidence type="ECO:0000256" key="2">
    <source>
        <dbReference type="ARBA" id="ARBA00022512"/>
    </source>
</evidence>
<evidence type="ECO:0000256" key="4">
    <source>
        <dbReference type="ARBA" id="ARBA00023316"/>
    </source>
</evidence>
<dbReference type="AlphaFoldDB" id="A0AA86RWE6"/>
<dbReference type="InterPro" id="IPR024535">
    <property type="entry name" value="RHGA/B-epi-like_pectate_lyase"/>
</dbReference>
<dbReference type="PANTHER" id="PTHR31375">
    <property type="match status" value="1"/>
</dbReference>
<evidence type="ECO:0000256" key="1">
    <source>
        <dbReference type="ARBA" id="ARBA00004191"/>
    </source>
</evidence>
<dbReference type="GO" id="GO:0071555">
    <property type="term" value="P:cell wall organization"/>
    <property type="evidence" value="ECO:0007669"/>
    <property type="project" value="UniProtKB-KW"/>
</dbReference>
<protein>
    <recommendedName>
        <fullName evidence="5">Rhamnogalacturonase A/B/Epimerase-like pectate lyase domain-containing protein</fullName>
    </recommendedName>
</protein>
<dbReference type="InterPro" id="IPR011050">
    <property type="entry name" value="Pectin_lyase_fold/virulence"/>
</dbReference>